<dbReference type="CDD" id="cd01169">
    <property type="entry name" value="HMPP_kinase"/>
    <property type="match status" value="1"/>
</dbReference>
<protein>
    <recommendedName>
        <fullName evidence="2">hydroxymethylpyrimidine kinase</fullName>
        <ecNumber evidence="2">2.7.1.49</ecNumber>
    </recommendedName>
</protein>
<dbReference type="GO" id="GO:0008972">
    <property type="term" value="F:phosphomethylpyrimidine kinase activity"/>
    <property type="evidence" value="ECO:0007669"/>
    <property type="project" value="InterPro"/>
</dbReference>
<dbReference type="Pfam" id="PF08543">
    <property type="entry name" value="Phos_pyr_kin"/>
    <property type="match status" value="1"/>
</dbReference>
<keyword evidence="5" id="KW-0808">Transferase</keyword>
<feature type="compositionally biased region" description="Basic residues" evidence="3">
    <location>
        <begin position="1"/>
        <end position="11"/>
    </location>
</feature>
<dbReference type="GO" id="GO:0009228">
    <property type="term" value="P:thiamine biosynthetic process"/>
    <property type="evidence" value="ECO:0007669"/>
    <property type="project" value="InterPro"/>
</dbReference>
<evidence type="ECO:0000313" key="6">
    <source>
        <dbReference type="Proteomes" id="UP000748308"/>
    </source>
</evidence>
<comment type="caution">
    <text evidence="5">The sequence shown here is derived from an EMBL/GenBank/DDBJ whole genome shotgun (WGS) entry which is preliminary data.</text>
</comment>
<feature type="compositionally biased region" description="Low complexity" evidence="3">
    <location>
        <begin position="259"/>
        <end position="268"/>
    </location>
</feature>
<dbReference type="InterPro" id="IPR004399">
    <property type="entry name" value="HMP/HMP-P_kinase_dom"/>
</dbReference>
<evidence type="ECO:0000313" key="5">
    <source>
        <dbReference type="EMBL" id="MBM3317830.1"/>
    </source>
</evidence>
<accession>A0A937X9S5</accession>
<dbReference type="GO" id="GO:0005829">
    <property type="term" value="C:cytosol"/>
    <property type="evidence" value="ECO:0007669"/>
    <property type="project" value="TreeGrafter"/>
</dbReference>
<feature type="region of interest" description="Disordered" evidence="3">
    <location>
        <begin position="1"/>
        <end position="24"/>
    </location>
</feature>
<feature type="region of interest" description="Disordered" evidence="3">
    <location>
        <begin position="259"/>
        <end position="280"/>
    </location>
</feature>
<sequence>MTHSGTSRRTRVLAIGGSDPSGGGGIQADQRAIHALGGWAFTVVTSVTVQNSRGLLGAQPVEPRIVAEQIRALAGDFSIAAVKTGMLASSAIVRAVVAELTREPLSRLPLVVDPVLSASAGGVLLDDEGLDLLLETLLPLAALCTPNRPEAERMAGIPVRTLEDAREAAGRLLARGPRAVLVKGGHGSGAEVVDLLLDAGGTRCLSSPRIPGPAPRGTGCTLAAAIAHGLGAGRALEEAVLRARELVAAAMRAARPLGRGAPVLDAGPRPGGDDGEEDRA</sequence>
<evidence type="ECO:0000259" key="4">
    <source>
        <dbReference type="Pfam" id="PF08543"/>
    </source>
</evidence>
<proteinExistence type="predicted"/>
<reference evidence="5" key="1">
    <citation type="submission" date="2019-03" db="EMBL/GenBank/DDBJ databases">
        <title>Lake Tanganyika Metagenome-Assembled Genomes (MAGs).</title>
        <authorList>
            <person name="Tran P."/>
        </authorList>
    </citation>
    <scope>NUCLEOTIDE SEQUENCE</scope>
    <source>
        <strain evidence="5">M_DeepCast_400m_m2_100</strain>
    </source>
</reference>
<dbReference type="PANTHER" id="PTHR20858">
    <property type="entry name" value="PHOSPHOMETHYLPYRIMIDINE KINASE"/>
    <property type="match status" value="1"/>
</dbReference>
<dbReference type="InterPro" id="IPR029056">
    <property type="entry name" value="Ribokinase-like"/>
</dbReference>
<name>A0A937X9S5_UNCEI</name>
<organism evidence="5 6">
    <name type="scientific">Eiseniibacteriota bacterium</name>
    <dbReference type="NCBI Taxonomy" id="2212470"/>
    <lineage>
        <taxon>Bacteria</taxon>
        <taxon>Candidatus Eiseniibacteriota</taxon>
    </lineage>
</organism>
<dbReference type="NCBIfam" id="TIGR00097">
    <property type="entry name" value="HMP-P_kinase"/>
    <property type="match status" value="1"/>
</dbReference>
<dbReference type="GO" id="GO:0008902">
    <property type="term" value="F:hydroxymethylpyrimidine kinase activity"/>
    <property type="evidence" value="ECO:0007669"/>
    <property type="project" value="UniProtKB-EC"/>
</dbReference>
<dbReference type="PANTHER" id="PTHR20858:SF17">
    <property type="entry name" value="HYDROXYMETHYLPYRIMIDINE_PHOSPHOMETHYLPYRIMIDINE KINASE THI20-RELATED"/>
    <property type="match status" value="1"/>
</dbReference>
<evidence type="ECO:0000256" key="1">
    <source>
        <dbReference type="ARBA" id="ARBA00004948"/>
    </source>
</evidence>
<evidence type="ECO:0000256" key="3">
    <source>
        <dbReference type="SAM" id="MobiDB-lite"/>
    </source>
</evidence>
<dbReference type="SUPFAM" id="SSF53613">
    <property type="entry name" value="Ribokinase-like"/>
    <property type="match status" value="1"/>
</dbReference>
<keyword evidence="5" id="KW-0418">Kinase</keyword>
<dbReference type="InterPro" id="IPR013749">
    <property type="entry name" value="PM/HMP-P_kinase-1"/>
</dbReference>
<dbReference type="EC" id="2.7.1.49" evidence="2"/>
<dbReference type="EMBL" id="VGIY01000197">
    <property type="protein sequence ID" value="MBM3317830.1"/>
    <property type="molecule type" value="Genomic_DNA"/>
</dbReference>
<dbReference type="Proteomes" id="UP000748308">
    <property type="component" value="Unassembled WGS sequence"/>
</dbReference>
<dbReference type="AlphaFoldDB" id="A0A937X9S5"/>
<dbReference type="Gene3D" id="3.40.1190.20">
    <property type="match status" value="1"/>
</dbReference>
<evidence type="ECO:0000256" key="2">
    <source>
        <dbReference type="ARBA" id="ARBA00012135"/>
    </source>
</evidence>
<comment type="pathway">
    <text evidence="1">Cofactor biosynthesis; thiamine diphosphate biosynthesis.</text>
</comment>
<feature type="domain" description="Pyridoxamine kinase/Phosphomethylpyrimidine kinase" evidence="4">
    <location>
        <begin position="19"/>
        <end position="261"/>
    </location>
</feature>
<gene>
    <name evidence="5" type="primary">thiD</name>
    <name evidence="5" type="ORF">FJY75_08240</name>
</gene>